<organism evidence="3">
    <name type="scientific">OCS116 cluster bacterium</name>
    <dbReference type="NCBI Taxonomy" id="2030921"/>
    <lineage>
        <taxon>Bacteria</taxon>
        <taxon>Pseudomonadati</taxon>
        <taxon>Pseudomonadota</taxon>
        <taxon>Alphaproteobacteria</taxon>
        <taxon>OCS116 cluster</taxon>
    </lineage>
</organism>
<comment type="caution">
    <text evidence="3">The sequence shown here is derived from an EMBL/GenBank/DDBJ whole genome shotgun (WGS) entry which is preliminary data.</text>
</comment>
<accession>A0A2A4Z3F1</accession>
<protein>
    <submittedName>
        <fullName evidence="3">Aldo/keto reductase</fullName>
    </submittedName>
</protein>
<keyword evidence="1" id="KW-0560">Oxidoreductase</keyword>
<name>A0A2A4Z3F1_9PROT</name>
<dbReference type="EMBL" id="NVUS01000008">
    <property type="protein sequence ID" value="PCJ01260.1"/>
    <property type="molecule type" value="Genomic_DNA"/>
</dbReference>
<dbReference type="PANTHER" id="PTHR43625:SF77">
    <property type="entry name" value="ALDO-KETO REDUCTASE"/>
    <property type="match status" value="1"/>
</dbReference>
<dbReference type="GO" id="GO:0005737">
    <property type="term" value="C:cytoplasm"/>
    <property type="evidence" value="ECO:0007669"/>
    <property type="project" value="TreeGrafter"/>
</dbReference>
<dbReference type="AlphaFoldDB" id="A0A2A4Z3F1"/>
<dbReference type="InterPro" id="IPR036812">
    <property type="entry name" value="NAD(P)_OxRdtase_dom_sf"/>
</dbReference>
<reference key="1">
    <citation type="submission" date="2017-08" db="EMBL/GenBank/DDBJ databases">
        <title>A dynamic microbial community with high functional redundancy inhabits the cold, oxic subseafloor aquifer.</title>
        <authorList>
            <person name="Tully B.J."/>
            <person name="Wheat C.G."/>
            <person name="Glazer B.T."/>
            <person name="Huber J.A."/>
        </authorList>
    </citation>
    <scope>NUCLEOTIDE SEQUENCE [LARGE SCALE GENOMIC DNA]</scope>
</reference>
<gene>
    <name evidence="3" type="ORF">COB13_07835</name>
</gene>
<evidence type="ECO:0000313" key="3">
    <source>
        <dbReference type="EMBL" id="PCJ01260.1"/>
    </source>
</evidence>
<dbReference type="Gene3D" id="3.20.20.100">
    <property type="entry name" value="NADP-dependent oxidoreductase domain"/>
    <property type="match status" value="1"/>
</dbReference>
<reference evidence="3" key="2">
    <citation type="journal article" date="2018" name="ISME J.">
        <title>A dynamic microbial community with high functional redundancy inhabits the cold, oxic subseafloor aquifer.</title>
        <authorList>
            <person name="Tully B.J."/>
            <person name="Wheat C.G."/>
            <person name="Glazer B.T."/>
            <person name="Huber J.A."/>
        </authorList>
    </citation>
    <scope>NUCLEOTIDE SEQUENCE</scope>
    <source>
        <strain evidence="3">NORP83</strain>
    </source>
</reference>
<sequence length="327" mass="36148">MKKRTLGTTGLEVTSMGLGCMGYGDAIERKDMIASIRAAFERGVTFFDTAEIYGPFTMEDVTGEALEPFREQVILATKFGMNIDSATGKMLGGVNSRPEQIKSAIEGQLRRLRTDYIDLYYQHRVDPNVPMEDVAGTIKQLMDEGKVRHFGLSEAGVDSIKKAHAELPVAALQSEYSLWTREPEQELFPTLEELGIGFVPFSPLGKGFLTGKIDENTKFDASDNRTKVPRFTQEALKANQSLIVGLKAIAERKGATPAQLSLAWILAKKDWIVPIFGTRRIDRLDENLAAESVHLTAEDMTELDRLSGGFEVTGARYSEAMLKMSGL</sequence>
<proteinExistence type="predicted"/>
<evidence type="ECO:0000256" key="1">
    <source>
        <dbReference type="ARBA" id="ARBA00023002"/>
    </source>
</evidence>
<dbReference type="CDD" id="cd19078">
    <property type="entry name" value="AKR_AKR13C1_2"/>
    <property type="match status" value="1"/>
</dbReference>
<feature type="domain" description="NADP-dependent oxidoreductase" evidence="2">
    <location>
        <begin position="16"/>
        <end position="306"/>
    </location>
</feature>
<evidence type="ECO:0000259" key="2">
    <source>
        <dbReference type="Pfam" id="PF00248"/>
    </source>
</evidence>
<dbReference type="GO" id="GO:0016491">
    <property type="term" value="F:oxidoreductase activity"/>
    <property type="evidence" value="ECO:0007669"/>
    <property type="project" value="UniProtKB-KW"/>
</dbReference>
<dbReference type="InterPro" id="IPR050791">
    <property type="entry name" value="Aldo-Keto_reductase"/>
</dbReference>
<dbReference type="PANTHER" id="PTHR43625">
    <property type="entry name" value="AFLATOXIN B1 ALDEHYDE REDUCTASE"/>
    <property type="match status" value="1"/>
</dbReference>
<dbReference type="Pfam" id="PF00248">
    <property type="entry name" value="Aldo_ket_red"/>
    <property type="match status" value="1"/>
</dbReference>
<dbReference type="SUPFAM" id="SSF51430">
    <property type="entry name" value="NAD(P)-linked oxidoreductase"/>
    <property type="match status" value="1"/>
</dbReference>
<dbReference type="InterPro" id="IPR023210">
    <property type="entry name" value="NADP_OxRdtase_dom"/>
</dbReference>